<feature type="binding site" evidence="2">
    <location>
        <position position="221"/>
    </location>
    <ligand>
        <name>[2Fe-2S] cluster</name>
        <dbReference type="ChEBI" id="CHEBI:190135"/>
    </ligand>
</feature>
<keyword evidence="2" id="KW-0479">Metal-binding</keyword>
<dbReference type="Gene3D" id="3.40.50.80">
    <property type="entry name" value="Nucleotide-binding domain of ferredoxin-NADP reductase (FNR) module"/>
    <property type="match status" value="1"/>
</dbReference>
<evidence type="ECO:0000256" key="2">
    <source>
        <dbReference type="PIRSR" id="PIRSR006816-2"/>
    </source>
</evidence>
<comment type="caution">
    <text evidence="4">The sequence shown here is derived from an EMBL/GenBank/DDBJ whole genome shotgun (WGS) entry which is preliminary data.</text>
</comment>
<comment type="cofactor">
    <cofactor evidence="2">
        <name>[2Fe-2S] cluster</name>
        <dbReference type="ChEBI" id="CHEBI:190135"/>
    </cofactor>
    <text evidence="2">Binds 1 [2Fe-2S] cluster per subunit.</text>
</comment>
<dbReference type="CDD" id="cd06219">
    <property type="entry name" value="DHOD_e_trans_like1"/>
    <property type="match status" value="1"/>
</dbReference>
<dbReference type="InterPro" id="IPR017927">
    <property type="entry name" value="FAD-bd_FR_type"/>
</dbReference>
<protein>
    <submittedName>
        <fullName evidence="4">Sulfide/dihydroorotate dehydrogenase-like FAD/NAD-binding protein</fullName>
    </submittedName>
</protein>
<dbReference type="PROSITE" id="PS51384">
    <property type="entry name" value="FAD_FR"/>
    <property type="match status" value="1"/>
</dbReference>
<comment type="cofactor">
    <cofactor evidence="1">
        <name>FAD</name>
        <dbReference type="ChEBI" id="CHEBI:57692"/>
    </cofactor>
    <text evidence="1">Binds 1 FAD per subunit.</text>
</comment>
<dbReference type="GO" id="GO:0006221">
    <property type="term" value="P:pyrimidine nucleotide biosynthetic process"/>
    <property type="evidence" value="ECO:0007669"/>
    <property type="project" value="InterPro"/>
</dbReference>
<dbReference type="AlphaFoldDB" id="A0A932GRR6"/>
<dbReference type="InterPro" id="IPR019480">
    <property type="entry name" value="Dihydroorotate_DH_Fe-S-bd"/>
</dbReference>
<accession>A0A932GRR6</accession>
<keyword evidence="1" id="KW-0285">Flavoprotein</keyword>
<dbReference type="SUPFAM" id="SSF63380">
    <property type="entry name" value="Riboflavin synthase domain-like"/>
    <property type="match status" value="1"/>
</dbReference>
<proteinExistence type="predicted"/>
<feature type="domain" description="FAD-binding FR-type" evidence="3">
    <location>
        <begin position="1"/>
        <end position="95"/>
    </location>
</feature>
<dbReference type="Proteomes" id="UP000741360">
    <property type="component" value="Unassembled WGS sequence"/>
</dbReference>
<keyword evidence="2" id="KW-0408">Iron</keyword>
<feature type="binding site" evidence="1">
    <location>
        <begin position="62"/>
        <end position="64"/>
    </location>
    <ligand>
        <name>FAD</name>
        <dbReference type="ChEBI" id="CHEBI:57692"/>
    </ligand>
</feature>
<dbReference type="PANTHER" id="PTHR43513:SF3">
    <property type="entry name" value="DIHYDROOROTATE DEHYDROGENASE B (NAD(+)), ELECTRON TRANSFER SUBUNIT-RELATED"/>
    <property type="match status" value="1"/>
</dbReference>
<feature type="binding site" evidence="2">
    <location>
        <position position="236"/>
    </location>
    <ligand>
        <name>[2Fe-2S] cluster</name>
        <dbReference type="ChEBI" id="CHEBI:190135"/>
    </ligand>
</feature>
<dbReference type="InterPro" id="IPR012165">
    <property type="entry name" value="Cyt_c3_hydrogenase_gsu"/>
</dbReference>
<dbReference type="Gene3D" id="2.40.30.10">
    <property type="entry name" value="Translation factors"/>
    <property type="match status" value="1"/>
</dbReference>
<evidence type="ECO:0000313" key="5">
    <source>
        <dbReference type="Proteomes" id="UP000741360"/>
    </source>
</evidence>
<dbReference type="GO" id="GO:0050660">
    <property type="term" value="F:flavin adenine dinucleotide binding"/>
    <property type="evidence" value="ECO:0007669"/>
    <property type="project" value="InterPro"/>
</dbReference>
<name>A0A932GRR6_UNCTE</name>
<dbReference type="NCBIfam" id="NF004862">
    <property type="entry name" value="PRK06222.1"/>
    <property type="match status" value="1"/>
</dbReference>
<dbReference type="Pfam" id="PF10418">
    <property type="entry name" value="DHODB_Fe-S_bind"/>
    <property type="match status" value="1"/>
</dbReference>
<evidence type="ECO:0000313" key="4">
    <source>
        <dbReference type="EMBL" id="MBI3015844.1"/>
    </source>
</evidence>
<dbReference type="GO" id="GO:0016491">
    <property type="term" value="F:oxidoreductase activity"/>
    <property type="evidence" value="ECO:0007669"/>
    <property type="project" value="InterPro"/>
</dbReference>
<dbReference type="InterPro" id="IPR039261">
    <property type="entry name" value="FNR_nucleotide-bd"/>
</dbReference>
<dbReference type="EMBL" id="JACPSX010000240">
    <property type="protein sequence ID" value="MBI3015844.1"/>
    <property type="molecule type" value="Genomic_DNA"/>
</dbReference>
<dbReference type="InterPro" id="IPR050353">
    <property type="entry name" value="PyrK_electron_transfer"/>
</dbReference>
<reference evidence="4" key="1">
    <citation type="submission" date="2020-07" db="EMBL/GenBank/DDBJ databases">
        <title>Huge and variable diversity of episymbiotic CPR bacteria and DPANN archaea in groundwater ecosystems.</title>
        <authorList>
            <person name="He C.Y."/>
            <person name="Keren R."/>
            <person name="Whittaker M."/>
            <person name="Farag I.F."/>
            <person name="Doudna J."/>
            <person name="Cate J.H.D."/>
            <person name="Banfield J.F."/>
        </authorList>
    </citation>
    <scope>NUCLEOTIDE SEQUENCE</scope>
    <source>
        <strain evidence="4">NC_groundwater_717_Ag_S-0.2um_59_8</strain>
    </source>
</reference>
<dbReference type="PIRSF" id="PIRSF006816">
    <property type="entry name" value="Cyc3_hyd_g"/>
    <property type="match status" value="1"/>
</dbReference>
<dbReference type="InterPro" id="IPR017938">
    <property type="entry name" value="Riboflavin_synthase-like_b-brl"/>
</dbReference>
<sequence length="288" mass="31263">MFPIRSRKEIAPKTVLLHVEAPLVARKVEPGQFVIVRVNEEGERIPLSISGWDRRAGTIRLVVQGVGRTSYEILDLQEGQGFQDVVGPLGKPTEIKFYGTCVLIGGGYGGGAIIPMAERLKELGNTVIGILGARSSELLIMAEELSQACHQLHISTNDGSRGVKGMVTDVLSELLKSQAVNYVVGVGPIPMMAAIAEMTRPFRIRTHVSLNALMMDGIGMCGACRVTVGGKSYFACVDGPEFDGHQVDFDEIAQRLTIYREEEKIAADLYLQRKETACRSLSSVTKSA</sequence>
<organism evidence="4 5">
    <name type="scientific">Tectimicrobiota bacterium</name>
    <dbReference type="NCBI Taxonomy" id="2528274"/>
    <lineage>
        <taxon>Bacteria</taxon>
        <taxon>Pseudomonadati</taxon>
        <taxon>Nitrospinota/Tectimicrobiota group</taxon>
        <taxon>Candidatus Tectimicrobiota</taxon>
    </lineage>
</organism>
<dbReference type="GO" id="GO:0046872">
    <property type="term" value="F:metal ion binding"/>
    <property type="evidence" value="ECO:0007669"/>
    <property type="project" value="UniProtKB-KW"/>
</dbReference>
<dbReference type="PANTHER" id="PTHR43513">
    <property type="entry name" value="DIHYDROOROTATE DEHYDROGENASE B (NAD(+)), ELECTRON TRANSFER SUBUNIT"/>
    <property type="match status" value="1"/>
</dbReference>
<feature type="binding site" evidence="2">
    <location>
        <position position="224"/>
    </location>
    <ligand>
        <name>[2Fe-2S] cluster</name>
        <dbReference type="ChEBI" id="CHEBI:190135"/>
    </ligand>
</feature>
<evidence type="ECO:0000259" key="3">
    <source>
        <dbReference type="PROSITE" id="PS51384"/>
    </source>
</evidence>
<gene>
    <name evidence="4" type="ORF">HYY65_12500</name>
</gene>
<dbReference type="SUPFAM" id="SSF52343">
    <property type="entry name" value="Ferredoxin reductase-like, C-terminal NADP-linked domain"/>
    <property type="match status" value="1"/>
</dbReference>
<keyword evidence="2" id="KW-0411">Iron-sulfur</keyword>
<keyword evidence="1" id="KW-0274">FAD</keyword>
<keyword evidence="2" id="KW-0001">2Fe-2S</keyword>
<dbReference type="GO" id="GO:0051537">
    <property type="term" value="F:2 iron, 2 sulfur cluster binding"/>
    <property type="evidence" value="ECO:0007669"/>
    <property type="project" value="UniProtKB-KW"/>
</dbReference>
<evidence type="ECO:0000256" key="1">
    <source>
        <dbReference type="PIRSR" id="PIRSR006816-1"/>
    </source>
</evidence>